<accession>H5URV9</accession>
<dbReference type="OrthoDB" id="525039at2"/>
<dbReference type="EMBL" id="BAFE01000052">
    <property type="protein sequence ID" value="GAB48467.1"/>
    <property type="molecule type" value="Genomic_DNA"/>
</dbReference>
<protein>
    <recommendedName>
        <fullName evidence="4">Peptidase C60 family protein</fullName>
    </recommendedName>
</protein>
<dbReference type="InterPro" id="IPR042001">
    <property type="entry name" value="Sortase_F"/>
</dbReference>
<dbReference type="CDD" id="cd05829">
    <property type="entry name" value="Sortase_F"/>
    <property type="match status" value="1"/>
</dbReference>
<evidence type="ECO:0000313" key="2">
    <source>
        <dbReference type="EMBL" id="GAB48467.1"/>
    </source>
</evidence>
<reference evidence="2 3" key="1">
    <citation type="submission" date="2012-02" db="EMBL/GenBank/DDBJ databases">
        <title>Whole genome shotgun sequence of Mobilicoccus pelagius NBRC 104925.</title>
        <authorList>
            <person name="Yoshida Y."/>
            <person name="Hosoyama A."/>
            <person name="Tsuchikane K."/>
            <person name="Katsumata H."/>
            <person name="Yamazaki S."/>
            <person name="Fujita N."/>
        </authorList>
    </citation>
    <scope>NUCLEOTIDE SEQUENCE [LARGE SCALE GENOMIC DNA]</scope>
    <source>
        <strain evidence="2 3">NBRC 104925</strain>
    </source>
</reference>
<feature type="compositionally biased region" description="Basic residues" evidence="1">
    <location>
        <begin position="8"/>
        <end position="20"/>
    </location>
</feature>
<dbReference type="Proteomes" id="UP000004367">
    <property type="component" value="Unassembled WGS sequence"/>
</dbReference>
<name>H5URV9_9MICO</name>
<dbReference type="eggNOG" id="COG3764">
    <property type="taxonomic scope" value="Bacteria"/>
</dbReference>
<proteinExistence type="predicted"/>
<sequence>MGRQATRQGRRRGARARKRGPGAVVDLVGAAGRTESWRVEALKVRHKDALPSFPSDGPRRLALVTCGGPVVHTAHGRGYRDNVMVWAAPAAAAAPVATAPSAPADAASTSSTASP</sequence>
<keyword evidence="3" id="KW-1185">Reference proteome</keyword>
<feature type="region of interest" description="Disordered" evidence="1">
    <location>
        <begin position="94"/>
        <end position="115"/>
    </location>
</feature>
<evidence type="ECO:0008006" key="4">
    <source>
        <dbReference type="Google" id="ProtNLM"/>
    </source>
</evidence>
<evidence type="ECO:0000256" key="1">
    <source>
        <dbReference type="SAM" id="MobiDB-lite"/>
    </source>
</evidence>
<gene>
    <name evidence="2" type="ORF">MOPEL_073_01080</name>
</gene>
<feature type="region of interest" description="Disordered" evidence="1">
    <location>
        <begin position="1"/>
        <end position="21"/>
    </location>
</feature>
<dbReference type="RefSeq" id="WP_009482365.1">
    <property type="nucleotide sequence ID" value="NZ_BAFE01000052.1"/>
</dbReference>
<organism evidence="2 3">
    <name type="scientific">Mobilicoccus pelagius NBRC 104925</name>
    <dbReference type="NCBI Taxonomy" id="1089455"/>
    <lineage>
        <taxon>Bacteria</taxon>
        <taxon>Bacillati</taxon>
        <taxon>Actinomycetota</taxon>
        <taxon>Actinomycetes</taxon>
        <taxon>Micrococcales</taxon>
        <taxon>Dermatophilaceae</taxon>
        <taxon>Mobilicoccus</taxon>
    </lineage>
</organism>
<dbReference type="AlphaFoldDB" id="H5URV9"/>
<dbReference type="STRING" id="1089455.MOPEL_073_01080"/>
<evidence type="ECO:0000313" key="3">
    <source>
        <dbReference type="Proteomes" id="UP000004367"/>
    </source>
</evidence>
<comment type="caution">
    <text evidence="2">The sequence shown here is derived from an EMBL/GenBank/DDBJ whole genome shotgun (WGS) entry which is preliminary data.</text>
</comment>